<reference evidence="12 13" key="1">
    <citation type="submission" date="2020-08" db="EMBL/GenBank/DDBJ databases">
        <authorList>
            <person name="Koutsovoulos G."/>
            <person name="Danchin GJ E."/>
        </authorList>
    </citation>
    <scope>NUCLEOTIDE SEQUENCE [LARGE SCALE GENOMIC DNA]</scope>
</reference>
<dbReference type="Proteomes" id="UP000580250">
    <property type="component" value="Unassembled WGS sequence"/>
</dbReference>
<dbReference type="InterPro" id="IPR029071">
    <property type="entry name" value="Ubiquitin-like_domsf"/>
</dbReference>
<accession>A0A6V7VZK8</accession>
<dbReference type="PANTHER" id="PTHR10048:SF111">
    <property type="entry name" value="PHOSPHATIDYLINOSITOL 3-KINASE AGE-1"/>
    <property type="match status" value="1"/>
</dbReference>
<dbReference type="PROSITE" id="PS51544">
    <property type="entry name" value="PI3K_ABD"/>
    <property type="match status" value="1"/>
</dbReference>
<dbReference type="EMBL" id="CAJEWN010000362">
    <property type="protein sequence ID" value="CAD2180114.1"/>
    <property type="molecule type" value="Genomic_DNA"/>
</dbReference>
<evidence type="ECO:0000256" key="1">
    <source>
        <dbReference type="ARBA" id="ARBA00022679"/>
    </source>
</evidence>
<dbReference type="Pfam" id="PF00613">
    <property type="entry name" value="PI3Ka"/>
    <property type="match status" value="1"/>
</dbReference>
<proteinExistence type="inferred from homology"/>
<dbReference type="GO" id="GO:0005737">
    <property type="term" value="C:cytoplasm"/>
    <property type="evidence" value="ECO:0007669"/>
    <property type="project" value="UniProtKB-ARBA"/>
</dbReference>
<dbReference type="InterPro" id="IPR015433">
    <property type="entry name" value="PI3/4_kinase"/>
</dbReference>
<feature type="compositionally biased region" description="Acidic residues" evidence="6">
    <location>
        <begin position="664"/>
        <end position="682"/>
    </location>
</feature>
<dbReference type="GO" id="GO:0005524">
    <property type="term" value="F:ATP binding"/>
    <property type="evidence" value="ECO:0007669"/>
    <property type="project" value="UniProtKB-KW"/>
</dbReference>
<dbReference type="InterPro" id="IPR011009">
    <property type="entry name" value="Kinase-like_dom_sf"/>
</dbReference>
<evidence type="ECO:0000259" key="10">
    <source>
        <dbReference type="PROSITE" id="PS51546"/>
    </source>
</evidence>
<dbReference type="SMART" id="SM00146">
    <property type="entry name" value="PI3Kc"/>
    <property type="match status" value="1"/>
</dbReference>
<dbReference type="InterPro" id="IPR001263">
    <property type="entry name" value="PI3K_accessory_dom"/>
</dbReference>
<feature type="domain" description="PI3K/PI4K catalytic" evidence="7">
    <location>
        <begin position="969"/>
        <end position="1259"/>
    </location>
</feature>
<dbReference type="Pfam" id="PF00792">
    <property type="entry name" value="PI3K_C2"/>
    <property type="match status" value="1"/>
</dbReference>
<feature type="domain" description="PI3K-ABD" evidence="8">
    <location>
        <begin position="68"/>
        <end position="158"/>
    </location>
</feature>
<feature type="region of interest" description="Disordered" evidence="6">
    <location>
        <begin position="650"/>
        <end position="682"/>
    </location>
</feature>
<dbReference type="Gene3D" id="1.25.40.70">
    <property type="entry name" value="Phosphatidylinositol 3-kinase, accessory domain (PIK)"/>
    <property type="match status" value="1"/>
</dbReference>
<dbReference type="Pfam" id="PF02192">
    <property type="entry name" value="PI3K_p85B"/>
    <property type="match status" value="1"/>
</dbReference>
<dbReference type="Pfam" id="PF00454">
    <property type="entry name" value="PI3_PI4_kinase"/>
    <property type="match status" value="1"/>
</dbReference>
<dbReference type="SMART" id="SM00143">
    <property type="entry name" value="PI3K_p85B"/>
    <property type="match status" value="1"/>
</dbReference>
<feature type="domain" description="PI3K-RBD" evidence="10">
    <location>
        <begin position="262"/>
        <end position="368"/>
    </location>
</feature>
<dbReference type="InterPro" id="IPR016024">
    <property type="entry name" value="ARM-type_fold"/>
</dbReference>
<dbReference type="PROSITE" id="PS51545">
    <property type="entry name" value="PIK_HELICAL"/>
    <property type="match status" value="1"/>
</dbReference>
<comment type="caution">
    <text evidence="12">The sequence shown here is derived from an EMBL/GenBank/DDBJ whole genome shotgun (WGS) entry which is preliminary data.</text>
</comment>
<dbReference type="InterPro" id="IPR036940">
    <property type="entry name" value="PI3/4_kinase_cat_sf"/>
</dbReference>
<name>A0A6V7VZK8_MELEN</name>
<evidence type="ECO:0000256" key="6">
    <source>
        <dbReference type="SAM" id="MobiDB-lite"/>
    </source>
</evidence>
<dbReference type="SMART" id="SM00144">
    <property type="entry name" value="PI3K_rbd"/>
    <property type="match status" value="1"/>
</dbReference>
<dbReference type="SUPFAM" id="SSF54236">
    <property type="entry name" value="Ubiquitin-like"/>
    <property type="match status" value="1"/>
</dbReference>
<evidence type="ECO:0000259" key="11">
    <source>
        <dbReference type="PROSITE" id="PS51547"/>
    </source>
</evidence>
<evidence type="ECO:0000313" key="12">
    <source>
        <dbReference type="EMBL" id="CAD2180114.1"/>
    </source>
</evidence>
<evidence type="ECO:0000259" key="8">
    <source>
        <dbReference type="PROSITE" id="PS51544"/>
    </source>
</evidence>
<dbReference type="GO" id="GO:0005942">
    <property type="term" value="C:phosphatidylinositol 3-kinase complex"/>
    <property type="evidence" value="ECO:0007669"/>
    <property type="project" value="TreeGrafter"/>
</dbReference>
<evidence type="ECO:0000256" key="4">
    <source>
        <dbReference type="ARBA" id="ARBA00022840"/>
    </source>
</evidence>
<keyword evidence="1" id="KW-0808">Transferase</keyword>
<dbReference type="GO" id="GO:0016303">
    <property type="term" value="F:1-phosphatidylinositol-3-kinase activity"/>
    <property type="evidence" value="ECO:0007669"/>
    <property type="project" value="TreeGrafter"/>
</dbReference>
<evidence type="ECO:0000256" key="2">
    <source>
        <dbReference type="ARBA" id="ARBA00022741"/>
    </source>
</evidence>
<feature type="domain" description="C2 PI3K-type" evidence="11">
    <location>
        <begin position="433"/>
        <end position="628"/>
    </location>
</feature>
<dbReference type="PANTHER" id="PTHR10048">
    <property type="entry name" value="PHOSPHATIDYLINOSITOL KINASE"/>
    <property type="match status" value="1"/>
</dbReference>
<evidence type="ECO:0000313" key="13">
    <source>
        <dbReference type="Proteomes" id="UP000580250"/>
    </source>
</evidence>
<dbReference type="InterPro" id="IPR000341">
    <property type="entry name" value="PI3K_Ras-bd_dom"/>
</dbReference>
<dbReference type="SMART" id="SM00145">
    <property type="entry name" value="PI3Ka"/>
    <property type="match status" value="1"/>
</dbReference>
<dbReference type="Gene3D" id="2.60.40.150">
    <property type="entry name" value="C2 domain"/>
    <property type="match status" value="1"/>
</dbReference>
<dbReference type="GO" id="GO:0035005">
    <property type="term" value="F:1-phosphatidylinositol-4-phosphate 3-kinase activity"/>
    <property type="evidence" value="ECO:0007669"/>
    <property type="project" value="TreeGrafter"/>
</dbReference>
<sequence>MPSTPSTSIAPLTSQYSYQYNYYGSYGTGPGDSQHRQLHRIWETDEEGELLVNKNVSNDPPTTTNLSEQQYMFLDVYLPNGLLLPIQCQTHRTIALLKQDVFFQARKYPLGASLSDISNYIFMTIGLDGAHIQLYDEQKPVSSLQNLFLPLLVLAEPEGNKMEKELNQQIGYIMGITLMELERKLDKELQNFRLKLFETCLEAEQERGTYQFLHYAFPEGPLLQQQLHPGANSSQFGTIDPSDHPLEIERRALEKLRQKMQSSDAYVEVWYGSPSTKNSQENQKEVDFEYSVRIRNILGATPEDVLRAALNEFRTQYSLDIRQPHTEFILQIAGQQVYVTRPDVPLTQFVYIRSCFENYRIPRLIIREKRLVFMDYPPPPKIFEPSYVRREVHNQYLTNETLANGTSTVSDGNTQTSSNGDAKQKLKKLFWDLDENLRIQIHSASNITVQDSRDHLFVRVAVAVGRHVLDVKDSITVTSSNPRWGQETFIDFDIYLKDLPESAQLCFSLISIHNPNSSSSDISKINTKQQQRSGTPTLNTVSTSMNCELNSLGYANLHIFDWRSRLIQGKQTLFLRPFEKTRSSISSPQFVHLDNEYGDALSTVTSRTPRLEIEMPEYFGGSTIIEYPPDLVIQRYICWLKQHRRKRKSDELNNNGSIDKYNSEDDLDDSDDNDETDEDVEYGDEYGINKLRKMTLAQKPLMTQGDELEHLLRLGRSLDSTLLTSTDQRFLWHRRRLICHHFPQMLPVLADCAIIWRTRENTSEFYRLLAKWPPLYVDTAIELLDGRYVDRRLRTLAVKHLDDALDDDQLQLYLLILVQAIRFEHHAFSPLVRMLLRRALMDYRVGHTLFWLLRAELAHLLAFGNVNQPTNIGLKNSMERNTGPQLSPLFLRFALMFEAYCRGNSAHLDSMCKQVELISTLTTLSTGICANSNREAANKKLQIELMARREQMQHMVSPVNATYRLGELIIEECRVLGSAKQPLFLTWRNPEILARLTSPTHQLIFKCGDDMRQDMLSLHVMRIMDAKWKSQLQQDYCMTLYEVLPMGKNIGLIHVVPDCQTLFQIQCETRKTASLNMDIALLNKYIYKKCCSRDSKKYLECVDRFTMSLAGYCVATYILGIKDRHQDNIMLANDGRIFHIDFGHILGHTKRKLGINRERTDFVLTDHFLYVISRGKTNFRQTYEYNSFRDECTKGFLSLHSQARFFIALFRMMCCMGLPELSPVNVDFLKQTLMYDKEKREEARAAFEQIFEDVVKGDWSIHLNWFFHSVRHM</sequence>
<keyword evidence="3" id="KW-0418">Kinase</keyword>
<dbReference type="PROSITE" id="PS51547">
    <property type="entry name" value="C2_PI3K"/>
    <property type="match status" value="1"/>
</dbReference>
<keyword evidence="2" id="KW-0547">Nucleotide-binding</keyword>
<dbReference type="InterPro" id="IPR002420">
    <property type="entry name" value="PI3K-type_C2_dom"/>
</dbReference>
<keyword evidence="4" id="KW-0067">ATP-binding</keyword>
<dbReference type="Gene3D" id="1.10.1070.11">
    <property type="entry name" value="Phosphatidylinositol 3-/4-kinase, catalytic domain"/>
    <property type="match status" value="1"/>
</dbReference>
<dbReference type="Gene3D" id="3.10.20.770">
    <property type="match status" value="1"/>
</dbReference>
<dbReference type="GO" id="GO:0048015">
    <property type="term" value="P:phosphatidylinositol-mediated signaling"/>
    <property type="evidence" value="ECO:0007669"/>
    <property type="project" value="TreeGrafter"/>
</dbReference>
<dbReference type="InterPro" id="IPR000403">
    <property type="entry name" value="PI3/4_kinase_cat_dom"/>
</dbReference>
<comment type="similarity">
    <text evidence="5">Belongs to the PI3/PI4-kinase family.</text>
</comment>
<dbReference type="PROSITE" id="PS50290">
    <property type="entry name" value="PI3_4_KINASE_3"/>
    <property type="match status" value="1"/>
</dbReference>
<dbReference type="PROSITE" id="PS00916">
    <property type="entry name" value="PI3_4_KINASE_2"/>
    <property type="match status" value="1"/>
</dbReference>
<dbReference type="GO" id="GO:0016477">
    <property type="term" value="P:cell migration"/>
    <property type="evidence" value="ECO:0007669"/>
    <property type="project" value="TreeGrafter"/>
</dbReference>
<evidence type="ECO:0000259" key="9">
    <source>
        <dbReference type="PROSITE" id="PS51545"/>
    </source>
</evidence>
<dbReference type="SUPFAM" id="SSF48371">
    <property type="entry name" value="ARM repeat"/>
    <property type="match status" value="1"/>
</dbReference>
<feature type="domain" description="PIK helical" evidence="9">
    <location>
        <begin position="698"/>
        <end position="880"/>
    </location>
</feature>
<dbReference type="InterPro" id="IPR018936">
    <property type="entry name" value="PI3/4_kinase_CS"/>
</dbReference>
<protein>
    <submittedName>
        <fullName evidence="12">Uncharacterized protein</fullName>
    </submittedName>
</protein>
<dbReference type="GO" id="GO:0005886">
    <property type="term" value="C:plasma membrane"/>
    <property type="evidence" value="ECO:0007669"/>
    <property type="project" value="TreeGrafter"/>
</dbReference>
<dbReference type="GO" id="GO:0043491">
    <property type="term" value="P:phosphatidylinositol 3-kinase/protein kinase B signal transduction"/>
    <property type="evidence" value="ECO:0007669"/>
    <property type="project" value="TreeGrafter"/>
</dbReference>
<gene>
    <name evidence="12" type="ORF">MENT_LOCUS32172</name>
</gene>
<dbReference type="SUPFAM" id="SSF56112">
    <property type="entry name" value="Protein kinase-like (PK-like)"/>
    <property type="match status" value="1"/>
</dbReference>
<dbReference type="InterPro" id="IPR035892">
    <property type="entry name" value="C2_domain_sf"/>
</dbReference>
<organism evidence="12 13">
    <name type="scientific">Meloidogyne enterolobii</name>
    <name type="common">Root-knot nematode worm</name>
    <name type="synonym">Meloidogyne mayaguensis</name>
    <dbReference type="NCBI Taxonomy" id="390850"/>
    <lineage>
        <taxon>Eukaryota</taxon>
        <taxon>Metazoa</taxon>
        <taxon>Ecdysozoa</taxon>
        <taxon>Nematoda</taxon>
        <taxon>Chromadorea</taxon>
        <taxon>Rhabditida</taxon>
        <taxon>Tylenchina</taxon>
        <taxon>Tylenchomorpha</taxon>
        <taxon>Tylenchoidea</taxon>
        <taxon>Meloidogynidae</taxon>
        <taxon>Meloidogyninae</taxon>
        <taxon>Meloidogyne</taxon>
    </lineage>
</organism>
<dbReference type="InterPro" id="IPR003113">
    <property type="entry name" value="PI3K_ABD"/>
</dbReference>
<dbReference type="PROSITE" id="PS51546">
    <property type="entry name" value="PI3K_RBD"/>
    <property type="match status" value="1"/>
</dbReference>
<dbReference type="AlphaFoldDB" id="A0A6V7VZK8"/>
<dbReference type="SUPFAM" id="SSF49562">
    <property type="entry name" value="C2 domain (Calcium/lipid-binding domain, CaLB)"/>
    <property type="match status" value="1"/>
</dbReference>
<dbReference type="OrthoDB" id="67688at2759"/>
<dbReference type="InterPro" id="IPR042236">
    <property type="entry name" value="PI3K_accessory_sf"/>
</dbReference>
<evidence type="ECO:0000259" key="7">
    <source>
        <dbReference type="PROSITE" id="PS50290"/>
    </source>
</evidence>
<evidence type="ECO:0000256" key="5">
    <source>
        <dbReference type="PROSITE-ProRule" id="PRU00880"/>
    </source>
</evidence>
<dbReference type="Pfam" id="PF00794">
    <property type="entry name" value="PI3K_rbd"/>
    <property type="match status" value="1"/>
</dbReference>
<evidence type="ECO:0000256" key="3">
    <source>
        <dbReference type="ARBA" id="ARBA00022777"/>
    </source>
</evidence>
<dbReference type="Gene3D" id="3.30.1010.10">
    <property type="entry name" value="Phosphatidylinositol 3-kinase Catalytic Subunit, Chain A, domain 4"/>
    <property type="match status" value="1"/>
</dbReference>